<keyword evidence="1" id="KW-0472">Membrane</keyword>
<keyword evidence="3" id="KW-1185">Reference proteome</keyword>
<feature type="transmembrane region" description="Helical" evidence="1">
    <location>
        <begin position="12"/>
        <end position="42"/>
    </location>
</feature>
<name>A0ABY0BK36_MORCA</name>
<dbReference type="EMBL" id="RYER01000017">
    <property type="protein sequence ID" value="RUO16430.1"/>
    <property type="molecule type" value="Genomic_DNA"/>
</dbReference>
<accession>A0ABY0BK36</accession>
<protein>
    <submittedName>
        <fullName evidence="2">Uncharacterized protein</fullName>
    </submittedName>
</protein>
<gene>
    <name evidence="2" type="ORF">EJK54_1683</name>
</gene>
<evidence type="ECO:0000256" key="1">
    <source>
        <dbReference type="SAM" id="Phobius"/>
    </source>
</evidence>
<sequence>MGACVNLFPEKYLVFISELSIIASFLGLILSAIGLWLSILVLKEAKIFKKFILSKVRIPDLEKSLADIYTKINSILRDNNPDIQKILELLSQAVIYAQSVSEKVQDHKIVSEQCQQFLNSLSSEKLTQHITISEVRDKMTQLSALVVSLSEYNKDSYLR</sequence>
<proteinExistence type="predicted"/>
<keyword evidence="1" id="KW-0812">Transmembrane</keyword>
<reference evidence="2 3" key="1">
    <citation type="submission" date="2018-12" db="EMBL/GenBank/DDBJ databases">
        <title>Persistence of Moraxella catarrhalis in Chronic Obstructive Pulmonary Disease and Regulation of the Hag/MID Adhesin.</title>
        <authorList>
            <person name="Murphy T."/>
            <person name="Zhao X."/>
            <person name="Vyas G."/>
            <person name="Aluvathingal J."/>
            <person name="Nadendla S."/>
            <person name="Tallon L."/>
            <person name="Tettelin H."/>
        </authorList>
    </citation>
    <scope>NUCLEOTIDE SEQUENCE [LARGE SCALE GENOMIC DNA]</scope>
    <source>
        <strain evidence="2 3">173P27B1</strain>
    </source>
</reference>
<evidence type="ECO:0000313" key="2">
    <source>
        <dbReference type="EMBL" id="RUO16430.1"/>
    </source>
</evidence>
<evidence type="ECO:0000313" key="3">
    <source>
        <dbReference type="Proteomes" id="UP000268436"/>
    </source>
</evidence>
<organism evidence="2 3">
    <name type="scientific">Moraxella catarrhalis</name>
    <name type="common">Branhamella catarrhalis</name>
    <dbReference type="NCBI Taxonomy" id="480"/>
    <lineage>
        <taxon>Bacteria</taxon>
        <taxon>Pseudomonadati</taxon>
        <taxon>Pseudomonadota</taxon>
        <taxon>Gammaproteobacteria</taxon>
        <taxon>Moraxellales</taxon>
        <taxon>Moraxellaceae</taxon>
        <taxon>Moraxella</taxon>
    </lineage>
</organism>
<dbReference type="Proteomes" id="UP000268436">
    <property type="component" value="Unassembled WGS sequence"/>
</dbReference>
<comment type="caution">
    <text evidence="2">The sequence shown here is derived from an EMBL/GenBank/DDBJ whole genome shotgun (WGS) entry which is preliminary data.</text>
</comment>
<keyword evidence="1" id="KW-1133">Transmembrane helix</keyword>